<dbReference type="Gene3D" id="3.40.50.300">
    <property type="entry name" value="P-loop containing nucleotide triphosphate hydrolases"/>
    <property type="match status" value="1"/>
</dbReference>
<dbReference type="KEGG" id="fai:FAD_1134"/>
<dbReference type="OrthoDB" id="132045at2157"/>
<dbReference type="InterPro" id="IPR004256">
    <property type="entry name" value="DUF234"/>
</dbReference>
<organism evidence="3 4">
    <name type="scientific">Ferroplasma acidiphilum</name>
    <dbReference type="NCBI Taxonomy" id="74969"/>
    <lineage>
        <taxon>Archaea</taxon>
        <taxon>Methanobacteriati</taxon>
        <taxon>Thermoplasmatota</taxon>
        <taxon>Thermoplasmata</taxon>
        <taxon>Thermoplasmatales</taxon>
        <taxon>Ferroplasmaceae</taxon>
        <taxon>Ferroplasma</taxon>
    </lineage>
</organism>
<protein>
    <submittedName>
        <fullName evidence="3">ATPase</fullName>
    </submittedName>
</protein>
<proteinExistence type="predicted"/>
<feature type="domain" description="DUF234" evidence="2">
    <location>
        <begin position="312"/>
        <end position="409"/>
    </location>
</feature>
<name>A0A1V0N4E6_9ARCH</name>
<dbReference type="Proteomes" id="UP000192050">
    <property type="component" value="Chromosome"/>
</dbReference>
<evidence type="ECO:0000313" key="4">
    <source>
        <dbReference type="Proteomes" id="UP000192050"/>
    </source>
</evidence>
<dbReference type="AlphaFoldDB" id="A0A1V0N4E6"/>
<dbReference type="InterPro" id="IPR027417">
    <property type="entry name" value="P-loop_NTPase"/>
</dbReference>
<dbReference type="STRING" id="74969.FAD_1134"/>
<evidence type="ECO:0000259" key="1">
    <source>
        <dbReference type="Pfam" id="PF01637"/>
    </source>
</evidence>
<dbReference type="InterPro" id="IPR011579">
    <property type="entry name" value="ATPase_dom"/>
</dbReference>
<dbReference type="EMBL" id="CP015363">
    <property type="protein sequence ID" value="ARD85010.1"/>
    <property type="molecule type" value="Genomic_DNA"/>
</dbReference>
<keyword evidence="4" id="KW-1185">Reference proteome</keyword>
<sequence length="471" mass="55473">MFIGRKNEINYLTSQYRNNESSLILIYGRRRVGKTALIEEFIKSKKYIYLLATQQDINIIIRNFSMEMAEFFHDDITYRNPLTNWDDLFKYLIKNLQNVDEKIIFALDEFTYLVAKDKSILSILQKYYDLYFKDMKIFIIITGSLMGIINDKILSYESPLYGRRTGNILLNEMNLWEIKDFFPYYSVQDLIKIYSITGGLPYYLSALKNKKFNDIISTVINKNSIFYNDAFFILKEELKEPSKYFSILNIISTGHNRIGEIASLLNTNSGEITQYLDNLIKLGIISKRKPFFSNESNKQSIYKINNNYFNFFFRYIFPYQNLIEIDNYNVLLNIIKNDFDFYTSKIFEDISRNILFKFGKNLTGDNITGIGTWWGKNKLENNGKNEEEIDIIALTEDKNIIVGEVKWRNKPLKIEVLYSLQNKSVFIKPYKYILFSKSGFDENLTKLSEIDKNIILVDLNKIGELFNSIPD</sequence>
<dbReference type="Pfam" id="PF03008">
    <property type="entry name" value="DUF234"/>
    <property type="match status" value="1"/>
</dbReference>
<feature type="domain" description="ATPase" evidence="1">
    <location>
        <begin position="2"/>
        <end position="206"/>
    </location>
</feature>
<dbReference type="SUPFAM" id="SSF52540">
    <property type="entry name" value="P-loop containing nucleoside triphosphate hydrolases"/>
    <property type="match status" value="1"/>
</dbReference>
<gene>
    <name evidence="3" type="ORF">FAD_1134</name>
</gene>
<dbReference type="GeneID" id="84217731"/>
<dbReference type="PANTHER" id="PTHR34704:SF1">
    <property type="entry name" value="ATPASE"/>
    <property type="match status" value="1"/>
</dbReference>
<accession>A0A1V0N4E6</accession>
<dbReference type="RefSeq" id="WP_081142515.1">
    <property type="nucleotide sequence ID" value="NZ_CP015363.1"/>
</dbReference>
<reference evidence="3 4" key="1">
    <citation type="submission" date="2011-10" db="EMBL/GenBank/DDBJ databases">
        <title>Metabolic and evolutionary patterns in the extreme acidophile Ferroplasma acidiphilum.</title>
        <authorList>
            <person name="Golyshina O.V."/>
            <person name="Kozyavkin S.A."/>
            <person name="Tatusov R.L."/>
            <person name="Slesarev A.I."/>
            <person name="Golyshin P.N."/>
        </authorList>
    </citation>
    <scope>NUCLEOTIDE SEQUENCE [LARGE SCALE GENOMIC DNA]</scope>
    <source>
        <strain evidence="4">Y</strain>
    </source>
</reference>
<dbReference type="SUPFAM" id="SSF52980">
    <property type="entry name" value="Restriction endonuclease-like"/>
    <property type="match status" value="1"/>
</dbReference>
<evidence type="ECO:0000259" key="2">
    <source>
        <dbReference type="Pfam" id="PF03008"/>
    </source>
</evidence>
<dbReference type="PANTHER" id="PTHR34704">
    <property type="entry name" value="ATPASE"/>
    <property type="match status" value="1"/>
</dbReference>
<dbReference type="Pfam" id="PF01637">
    <property type="entry name" value="ATPase_2"/>
    <property type="match status" value="1"/>
</dbReference>
<dbReference type="SUPFAM" id="SSF46785">
    <property type="entry name" value="Winged helix' DNA-binding domain"/>
    <property type="match status" value="1"/>
</dbReference>
<dbReference type="InterPro" id="IPR036390">
    <property type="entry name" value="WH_DNA-bd_sf"/>
</dbReference>
<dbReference type="InterPro" id="IPR011335">
    <property type="entry name" value="Restrct_endonuc-II-like"/>
</dbReference>
<dbReference type="GO" id="GO:0005524">
    <property type="term" value="F:ATP binding"/>
    <property type="evidence" value="ECO:0007669"/>
    <property type="project" value="InterPro"/>
</dbReference>
<evidence type="ECO:0000313" key="3">
    <source>
        <dbReference type="EMBL" id="ARD85010.1"/>
    </source>
</evidence>